<sequence length="1490" mass="162072">MASTTTSNPPNVSQQQIFDLSHFLRSIDPSSSSSSEPSQSAPKLPTSATISLLDAQIQTLQSQLSQALTSDRLGFKQKLENNHHAERRLETLWNQVSQISNATYNDQDLESNLRRSIRDYRDVLVESDHHRLLVDCLELVTQATSDLELAEAMLENDDLRALQPHLEKLKNSASKVGACKALATKSLGEGGEGKMLEPDQGPSEDFTFLASHFPEGLPAIKELALRIEAVEETLEKRLQHLWENFFNVHLLDPTGSSQAVELTSIRVSIASSTKGSDKVKALSLSDLAEVSSSRGELRPRLKAMANEVIERCAKILLASDRHPSTGVQVSWMFEEEGGGDDQQFQRFRITARANADGRGQGRLETLQAILAFIQKRLFDVIDPPIEGSSKELDKNIQAKEQADRGRLRTFSEEMIPKLVPLILEHLEGRLPTRADPIEEVMASLEHISGRARDVEASLRTLRFAPADEGTEGLDADEGNDTAASLGRWADEIGSHFSNKLMKRSLERARKLILEEGERGGVADAGPSEKGGGGWEGVVVEVDPKIGATIPAASGDPSDIGDALPTSEASLAKAKVGGVKVKLDAGGDDDTWDDFDNGWNQEEGRLAKASSSTGMSRSVSSSTTNRNSLDSTGSGRASPKSASSSIKSRSRLGGVRVIRHQDQLGSGPFDNEDEIDEQGWGLDDDVVLQGDDGAGIKKVEEEEEGKVKIAQVVKEGGEAESGLGQGEEEQDGPWFKEEREAERKAASDPWEGFGGSGNESKRFQEAGSNEMDRSMTQSSTSSSNKAFEYQEEALDPDLDLDDAWGLTEEEIAEKRMSMIGGAAGVGFDLANQHPLHVHPNLDRTKVEQGQVKQEVEREGFGSIVSGQAPIGPDGRGGDDDDLDLDEAWGLTEEEVREKRASLLWMPSGFTVPKEVQGTDKIHQHVGREGDGSSQGAEQVLAAKVPEGGDIERFAGIVAVGERVDQASTEQDRAEGVELEDPREQASEAPTRREEALLSSRSEGSVLASDELPQPSQIPSAAPLGRVESSLAAESQRLEKKNETDTNPTDQGVREGVDPDRDEDQEGSRKESVREDDQGTEGSDDPWDAIIDDDRQIGEEDQMENQQAQQASQGVQETIVRSQVEKSGGMGQGEEEDGVWGIQRGDSQPIEEGRGDDHVRFGSRVPPFEMEADSTRPTRSNQEKVEVSQEEAEPHDDDDDDEHEGDSHKDGKVYLLHHDSSTGRDHPFATSMESFVPTSDRGTDTTVPSEASHGEGMEEDDPVVAWGLDDDPVVDGDGSEEGFLRANQDGTLERKEGSGLVEKQGRVDGNEGQQGREMENEIAEDRDGPKEQPTALDAGEDVNVAGWGWNEEEEEEEDNKVGGPSVPSTTTRGRNVVAEPRKPFQEVKSSSVSKTSSLRARQQGSLGGKGRSARSARGRSRSSSSSRRPWRMPSRSYATRPKAGVEEEEGRMEGIQWEGEGRSLANPKSCSTRSPRCSTFTRPSCPSATVRS</sequence>
<reference evidence="1 2" key="1">
    <citation type="journal article" date="2018" name="Mol. Biol. Evol.">
        <title>Broad Genomic Sampling Reveals a Smut Pathogenic Ancestry of the Fungal Clade Ustilaginomycotina.</title>
        <authorList>
            <person name="Kijpornyongpan T."/>
            <person name="Mondo S.J."/>
            <person name="Barry K."/>
            <person name="Sandor L."/>
            <person name="Lee J."/>
            <person name="Lipzen A."/>
            <person name="Pangilinan J."/>
            <person name="LaButti K."/>
            <person name="Hainaut M."/>
            <person name="Henrissat B."/>
            <person name="Grigoriev I.V."/>
            <person name="Spatafora J.W."/>
            <person name="Aime M.C."/>
        </authorList>
    </citation>
    <scope>NUCLEOTIDE SEQUENCE [LARGE SCALE GENOMIC DNA]</scope>
    <source>
        <strain evidence="1 2">SA 807</strain>
    </source>
</reference>
<dbReference type="Proteomes" id="UP000245626">
    <property type="component" value="Unassembled WGS sequence"/>
</dbReference>
<evidence type="ECO:0000313" key="1">
    <source>
        <dbReference type="EMBL" id="PWN47004.1"/>
    </source>
</evidence>
<protein>
    <submittedName>
        <fullName evidence="1">Uncharacterized protein</fullName>
    </submittedName>
</protein>
<keyword evidence="2" id="KW-1185">Reference proteome</keyword>
<evidence type="ECO:0000313" key="2">
    <source>
        <dbReference type="Proteomes" id="UP000245626"/>
    </source>
</evidence>
<proteinExistence type="predicted"/>
<dbReference type="EMBL" id="KZ820590">
    <property type="protein sequence ID" value="PWN47004.1"/>
    <property type="molecule type" value="Genomic_DNA"/>
</dbReference>
<name>A0ACD0NMJ9_9BASI</name>
<organism evidence="1 2">
    <name type="scientific">Violaceomyces palustris</name>
    <dbReference type="NCBI Taxonomy" id="1673888"/>
    <lineage>
        <taxon>Eukaryota</taxon>
        <taxon>Fungi</taxon>
        <taxon>Dikarya</taxon>
        <taxon>Basidiomycota</taxon>
        <taxon>Ustilaginomycotina</taxon>
        <taxon>Ustilaginomycetes</taxon>
        <taxon>Violaceomycetales</taxon>
        <taxon>Violaceomycetaceae</taxon>
        <taxon>Violaceomyces</taxon>
    </lineage>
</organism>
<accession>A0ACD0NMJ9</accession>
<gene>
    <name evidence="1" type="ORF">IE53DRAFT_277573</name>
</gene>